<dbReference type="InterPro" id="IPR000477">
    <property type="entry name" value="RT_dom"/>
</dbReference>
<dbReference type="Proteomes" id="UP000233556">
    <property type="component" value="Unassembled WGS sequence"/>
</dbReference>
<evidence type="ECO:0000259" key="2">
    <source>
        <dbReference type="PROSITE" id="PS50878"/>
    </source>
</evidence>
<dbReference type="EMBL" id="KZ505682">
    <property type="protein sequence ID" value="PKU47286.1"/>
    <property type="molecule type" value="Genomic_DNA"/>
</dbReference>
<dbReference type="PANTHER" id="PTHR33332">
    <property type="entry name" value="REVERSE TRANSCRIPTASE DOMAIN-CONTAINING PROTEIN"/>
    <property type="match status" value="1"/>
</dbReference>
<reference evidence="4" key="1">
    <citation type="submission" date="2017-11" db="EMBL/GenBank/DDBJ databases">
        <authorList>
            <person name="Lima N.C."/>
            <person name="Parody-Merino A.M."/>
            <person name="Battley P.F."/>
            <person name="Fidler A.E."/>
            <person name="Prosdocimi F."/>
        </authorList>
    </citation>
    <scope>NUCLEOTIDE SEQUENCE [LARGE SCALE GENOMIC DNA]</scope>
</reference>
<accession>A0A2I0UMJ9</accession>
<evidence type="ECO:0000313" key="4">
    <source>
        <dbReference type="Proteomes" id="UP000233556"/>
    </source>
</evidence>
<dbReference type="Pfam" id="PF00078">
    <property type="entry name" value="RVT_1"/>
    <property type="match status" value="1"/>
</dbReference>
<keyword evidence="4" id="KW-1185">Reference proteome</keyword>
<feature type="region of interest" description="Disordered" evidence="1">
    <location>
        <begin position="1"/>
        <end position="33"/>
    </location>
</feature>
<proteinExistence type="predicted"/>
<name>A0A2I0UMJ9_LIMLA</name>
<dbReference type="PROSITE" id="PS50878">
    <property type="entry name" value="RT_POL"/>
    <property type="match status" value="1"/>
</dbReference>
<gene>
    <name evidence="3" type="ORF">llap_2385</name>
</gene>
<feature type="domain" description="Reverse transcriptase" evidence="2">
    <location>
        <begin position="1"/>
        <end position="231"/>
    </location>
</feature>
<organism evidence="3 4">
    <name type="scientific">Limosa lapponica baueri</name>
    <dbReference type="NCBI Taxonomy" id="1758121"/>
    <lineage>
        <taxon>Eukaryota</taxon>
        <taxon>Metazoa</taxon>
        <taxon>Chordata</taxon>
        <taxon>Craniata</taxon>
        <taxon>Vertebrata</taxon>
        <taxon>Euteleostomi</taxon>
        <taxon>Archelosauria</taxon>
        <taxon>Archosauria</taxon>
        <taxon>Dinosauria</taxon>
        <taxon>Saurischia</taxon>
        <taxon>Theropoda</taxon>
        <taxon>Coelurosauria</taxon>
        <taxon>Aves</taxon>
        <taxon>Neognathae</taxon>
        <taxon>Neoaves</taxon>
        <taxon>Charadriiformes</taxon>
        <taxon>Scolopacidae</taxon>
        <taxon>Limosa</taxon>
    </lineage>
</organism>
<evidence type="ECO:0000256" key="1">
    <source>
        <dbReference type="SAM" id="MobiDB-lite"/>
    </source>
</evidence>
<dbReference type="AlphaFoldDB" id="A0A2I0UMJ9"/>
<dbReference type="OrthoDB" id="416454at2759"/>
<protein>
    <recommendedName>
        <fullName evidence="2">Reverse transcriptase domain-containing protein</fullName>
    </recommendedName>
</protein>
<evidence type="ECO:0000313" key="3">
    <source>
        <dbReference type="EMBL" id="PKU47286.1"/>
    </source>
</evidence>
<reference evidence="4" key="2">
    <citation type="submission" date="2017-12" db="EMBL/GenBank/DDBJ databases">
        <title>Genome sequence of the Bar-tailed Godwit (Limosa lapponica baueri).</title>
        <authorList>
            <person name="Lima N.C.B."/>
            <person name="Parody-Merino A.M."/>
            <person name="Battley P.F."/>
            <person name="Fidler A.E."/>
            <person name="Prosdocimi F."/>
        </authorList>
    </citation>
    <scope>NUCLEOTIDE SEQUENCE [LARGE SCALE GENOMIC DNA]</scope>
</reference>
<sequence>MVKTMVRQPVPQQPMEVNSGAGIHLQPVENPTPEQVDAQRRLDLWTSGERSPHWSRFAGRTFDPVVDSSTTRRAKFIKRSVSLQLQREAFAWRNWAARGLDRCTLHGVKNWLEDRAQRVVANGVKSLWQLLTNGAPQGSTLGPVLFNIFINDLDEGFKCTLSKLADDTKMGRSVALLEGRKILQRELDRLDRWAEGSGMRFNKVKCWVLHLGHNNPMQHYRLEKEWLETCLTEKDPRVNIRLNISWHWSQVARKAKSILACIRNSVAIRIREVIIPLYSGHWCGPTSNTVFSFGPLTTRKTLRCWGTSREGPRSW</sequence>